<dbReference type="InterPro" id="IPR041569">
    <property type="entry name" value="AAA_lid_3"/>
</dbReference>
<evidence type="ECO:0000256" key="2">
    <source>
        <dbReference type="ARBA" id="ARBA00010550"/>
    </source>
</evidence>
<dbReference type="Gene3D" id="1.10.8.60">
    <property type="match status" value="1"/>
</dbReference>
<proteinExistence type="inferred from homology"/>
<keyword evidence="5" id="KW-0862">Zinc</keyword>
<dbReference type="Gene3D" id="1.20.58.760">
    <property type="entry name" value="Peptidase M41"/>
    <property type="match status" value="1"/>
</dbReference>
<dbReference type="GO" id="GO:0046872">
    <property type="term" value="F:metal ion binding"/>
    <property type="evidence" value="ECO:0007669"/>
    <property type="project" value="UniProtKB-KW"/>
</dbReference>
<reference evidence="10" key="1">
    <citation type="submission" date="2022-01" db="EMBL/GenBank/DDBJ databases">
        <authorList>
            <person name="King R."/>
        </authorList>
    </citation>
    <scope>NUCLEOTIDE SEQUENCE</scope>
</reference>
<dbReference type="GO" id="GO:0004176">
    <property type="term" value="F:ATP-dependent peptidase activity"/>
    <property type="evidence" value="ECO:0007669"/>
    <property type="project" value="InterPro"/>
</dbReference>
<dbReference type="Pfam" id="PF17862">
    <property type="entry name" value="AAA_lid_3"/>
    <property type="match status" value="1"/>
</dbReference>
<keyword evidence="6" id="KW-0067">ATP-binding</keyword>
<accession>A0A9N9MZ62</accession>
<sequence length="132" mass="14963">MILKRLVFLTPGFSGVDIANVCNEAALYAARFKQEQVTGANLEHAVERLVGGTEKRSHSMSSQEKRIVAYHASGHALIGWVLKHTDALLKVTILPRTSLALGFVQYIPKKQKLYTKEELFDRMCMTFRRQRS</sequence>
<evidence type="ECO:0000256" key="4">
    <source>
        <dbReference type="ARBA" id="ARBA00022741"/>
    </source>
</evidence>
<comment type="similarity">
    <text evidence="2">In the N-terminal section; belongs to the AAA ATPase family.</text>
</comment>
<keyword evidence="11" id="KW-1185">Reference proteome</keyword>
<evidence type="ECO:0000256" key="3">
    <source>
        <dbReference type="ARBA" id="ARBA00022723"/>
    </source>
</evidence>
<evidence type="ECO:0000256" key="5">
    <source>
        <dbReference type="ARBA" id="ARBA00022833"/>
    </source>
</evidence>
<evidence type="ECO:0000256" key="7">
    <source>
        <dbReference type="ARBA" id="ARBA00023049"/>
    </source>
</evidence>
<name>A0A9N9MZ62_9CUCU</name>
<dbReference type="AlphaFoldDB" id="A0A9N9MZ62"/>
<dbReference type="GO" id="GO:0005524">
    <property type="term" value="F:ATP binding"/>
    <property type="evidence" value="ECO:0007669"/>
    <property type="project" value="UniProtKB-KW"/>
</dbReference>
<dbReference type="Proteomes" id="UP001152799">
    <property type="component" value="Chromosome 6"/>
</dbReference>
<dbReference type="PANTHER" id="PTHR43655:SF8">
    <property type="entry name" value="PARAPLEGIN"/>
    <property type="match status" value="1"/>
</dbReference>
<feature type="domain" description="Peptidase M41" evidence="8">
    <location>
        <begin position="60"/>
        <end position="126"/>
    </location>
</feature>
<dbReference type="InterPro" id="IPR050928">
    <property type="entry name" value="ATP-dep_Zn_Metalloprotease"/>
</dbReference>
<evidence type="ECO:0000256" key="1">
    <source>
        <dbReference type="ARBA" id="ARBA00001947"/>
    </source>
</evidence>
<evidence type="ECO:0000313" key="11">
    <source>
        <dbReference type="Proteomes" id="UP001152799"/>
    </source>
</evidence>
<keyword evidence="7" id="KW-0482">Metalloprotease</keyword>
<dbReference type="Pfam" id="PF01434">
    <property type="entry name" value="Peptidase_M41"/>
    <property type="match status" value="1"/>
</dbReference>
<gene>
    <name evidence="10" type="ORF">CEUTPL_LOCUS10992</name>
</gene>
<dbReference type="GO" id="GO:0004222">
    <property type="term" value="F:metalloendopeptidase activity"/>
    <property type="evidence" value="ECO:0007669"/>
    <property type="project" value="InterPro"/>
</dbReference>
<evidence type="ECO:0000259" key="8">
    <source>
        <dbReference type="Pfam" id="PF01434"/>
    </source>
</evidence>
<dbReference type="EMBL" id="OU892282">
    <property type="protein sequence ID" value="CAG9770540.1"/>
    <property type="molecule type" value="Genomic_DNA"/>
</dbReference>
<dbReference type="InterPro" id="IPR000642">
    <property type="entry name" value="Peptidase_M41"/>
</dbReference>
<dbReference type="GO" id="GO:0005745">
    <property type="term" value="C:m-AAA complex"/>
    <property type="evidence" value="ECO:0007669"/>
    <property type="project" value="TreeGrafter"/>
</dbReference>
<keyword evidence="3" id="KW-0479">Metal-binding</keyword>
<evidence type="ECO:0000313" key="10">
    <source>
        <dbReference type="EMBL" id="CAG9770540.1"/>
    </source>
</evidence>
<keyword evidence="7" id="KW-0645">Protease</keyword>
<dbReference type="InterPro" id="IPR037219">
    <property type="entry name" value="Peptidase_M41-like"/>
</dbReference>
<dbReference type="SUPFAM" id="SSF140990">
    <property type="entry name" value="FtsH protease domain-like"/>
    <property type="match status" value="1"/>
</dbReference>
<evidence type="ECO:0000256" key="6">
    <source>
        <dbReference type="ARBA" id="ARBA00022840"/>
    </source>
</evidence>
<protein>
    <submittedName>
        <fullName evidence="10">Uncharacterized protein</fullName>
    </submittedName>
</protein>
<dbReference type="GO" id="GO:0034982">
    <property type="term" value="P:mitochondrial protein processing"/>
    <property type="evidence" value="ECO:0007669"/>
    <property type="project" value="TreeGrafter"/>
</dbReference>
<dbReference type="PANTHER" id="PTHR43655">
    <property type="entry name" value="ATP-DEPENDENT PROTEASE"/>
    <property type="match status" value="1"/>
</dbReference>
<keyword evidence="7" id="KW-0378">Hydrolase</keyword>
<evidence type="ECO:0000259" key="9">
    <source>
        <dbReference type="Pfam" id="PF17862"/>
    </source>
</evidence>
<organism evidence="10 11">
    <name type="scientific">Ceutorhynchus assimilis</name>
    <name type="common">cabbage seed weevil</name>
    <dbReference type="NCBI Taxonomy" id="467358"/>
    <lineage>
        <taxon>Eukaryota</taxon>
        <taxon>Metazoa</taxon>
        <taxon>Ecdysozoa</taxon>
        <taxon>Arthropoda</taxon>
        <taxon>Hexapoda</taxon>
        <taxon>Insecta</taxon>
        <taxon>Pterygota</taxon>
        <taxon>Neoptera</taxon>
        <taxon>Endopterygota</taxon>
        <taxon>Coleoptera</taxon>
        <taxon>Polyphaga</taxon>
        <taxon>Cucujiformia</taxon>
        <taxon>Curculionidae</taxon>
        <taxon>Ceutorhynchinae</taxon>
        <taxon>Ceutorhynchus</taxon>
    </lineage>
</organism>
<dbReference type="OrthoDB" id="1413014at2759"/>
<comment type="cofactor">
    <cofactor evidence="1">
        <name>Zn(2+)</name>
        <dbReference type="ChEBI" id="CHEBI:29105"/>
    </cofactor>
</comment>
<keyword evidence="4" id="KW-0547">Nucleotide-binding</keyword>
<feature type="domain" description="AAA ATPase AAA+ lid" evidence="9">
    <location>
        <begin position="3"/>
        <end position="43"/>
    </location>
</feature>